<proteinExistence type="predicted"/>
<sequence>MPTLDAKQTYRNLKKKGFEDALSRSDDHKYLEFRHKGKVVLYTKISHGEKELSDFLIGQMKRQCKLDKTDFMDLANCPLSLDEYTIKLREQGLLDAND</sequence>
<accession>A0ABS3JIC0</accession>
<protein>
    <recommendedName>
        <fullName evidence="3">Type II toxin-antitoxin system HicA family toxin</fullName>
    </recommendedName>
</protein>
<evidence type="ECO:0000313" key="2">
    <source>
        <dbReference type="Proteomes" id="UP000664628"/>
    </source>
</evidence>
<keyword evidence="2" id="KW-1185">Reference proteome</keyword>
<dbReference type="Proteomes" id="UP000664628">
    <property type="component" value="Unassembled WGS sequence"/>
</dbReference>
<comment type="caution">
    <text evidence="1">The sequence shown here is derived from an EMBL/GenBank/DDBJ whole genome shotgun (WGS) entry which is preliminary data.</text>
</comment>
<dbReference type="RefSeq" id="WP_207329731.1">
    <property type="nucleotide sequence ID" value="NZ_JAFMYW010000004.1"/>
</dbReference>
<organism evidence="1 2">
    <name type="scientific">Fibrella forsythiae</name>
    <dbReference type="NCBI Taxonomy" id="2817061"/>
    <lineage>
        <taxon>Bacteria</taxon>
        <taxon>Pseudomonadati</taxon>
        <taxon>Bacteroidota</taxon>
        <taxon>Cytophagia</taxon>
        <taxon>Cytophagales</taxon>
        <taxon>Spirosomataceae</taxon>
        <taxon>Fibrella</taxon>
    </lineage>
</organism>
<evidence type="ECO:0000313" key="1">
    <source>
        <dbReference type="EMBL" id="MBO0949766.1"/>
    </source>
</evidence>
<dbReference type="EMBL" id="JAFMYW010000004">
    <property type="protein sequence ID" value="MBO0949766.1"/>
    <property type="molecule type" value="Genomic_DNA"/>
</dbReference>
<evidence type="ECO:0008006" key="3">
    <source>
        <dbReference type="Google" id="ProtNLM"/>
    </source>
</evidence>
<reference evidence="1 2" key="1">
    <citation type="submission" date="2021-03" db="EMBL/GenBank/DDBJ databases">
        <title>Fibrella sp. HMF5405 genome sequencing and assembly.</title>
        <authorList>
            <person name="Kang H."/>
            <person name="Kim H."/>
            <person name="Bae S."/>
            <person name="Joh K."/>
        </authorList>
    </citation>
    <scope>NUCLEOTIDE SEQUENCE [LARGE SCALE GENOMIC DNA]</scope>
    <source>
        <strain evidence="1 2">HMF5405</strain>
    </source>
</reference>
<gene>
    <name evidence="1" type="ORF">J2I46_14310</name>
</gene>
<name>A0ABS3JIC0_9BACT</name>